<evidence type="ECO:0000313" key="1">
    <source>
        <dbReference type="EMBL" id="GFD40405.1"/>
    </source>
</evidence>
<reference evidence="1" key="1">
    <citation type="journal article" date="2019" name="Sci. Rep.">
        <title>Draft genome of Tanacetum cinerariifolium, the natural source of mosquito coil.</title>
        <authorList>
            <person name="Yamashiro T."/>
            <person name="Shiraishi A."/>
            <person name="Satake H."/>
            <person name="Nakayama K."/>
        </authorList>
    </citation>
    <scope>NUCLEOTIDE SEQUENCE</scope>
</reference>
<protein>
    <submittedName>
        <fullName evidence="1">Uncharacterized protein</fullName>
    </submittedName>
</protein>
<dbReference type="EMBL" id="BKCJ011533079">
    <property type="protein sequence ID" value="GFD40405.1"/>
    <property type="molecule type" value="Genomic_DNA"/>
</dbReference>
<organism evidence="1">
    <name type="scientific">Tanacetum cinerariifolium</name>
    <name type="common">Dalmatian daisy</name>
    <name type="synonym">Chrysanthemum cinerariifolium</name>
    <dbReference type="NCBI Taxonomy" id="118510"/>
    <lineage>
        <taxon>Eukaryota</taxon>
        <taxon>Viridiplantae</taxon>
        <taxon>Streptophyta</taxon>
        <taxon>Embryophyta</taxon>
        <taxon>Tracheophyta</taxon>
        <taxon>Spermatophyta</taxon>
        <taxon>Magnoliopsida</taxon>
        <taxon>eudicotyledons</taxon>
        <taxon>Gunneridae</taxon>
        <taxon>Pentapetalae</taxon>
        <taxon>asterids</taxon>
        <taxon>campanulids</taxon>
        <taxon>Asterales</taxon>
        <taxon>Asteraceae</taxon>
        <taxon>Asteroideae</taxon>
        <taxon>Anthemideae</taxon>
        <taxon>Anthemidinae</taxon>
        <taxon>Tanacetum</taxon>
    </lineage>
</organism>
<comment type="caution">
    <text evidence="1">The sequence shown here is derived from an EMBL/GenBank/DDBJ whole genome shotgun (WGS) entry which is preliminary data.</text>
</comment>
<proteinExistence type="predicted"/>
<feature type="non-terminal residue" evidence="1">
    <location>
        <position position="1"/>
    </location>
</feature>
<accession>A0A699VXV5</accession>
<gene>
    <name evidence="1" type="ORF">Tci_912374</name>
</gene>
<sequence length="43" mass="4646">RVRKGFSGVETPLFEGMLAARQLAEEGIAEKQVQADDVVDADV</sequence>
<name>A0A699VXV5_TANCI</name>
<dbReference type="AlphaFoldDB" id="A0A699VXV5"/>